<evidence type="ECO:0000313" key="3">
    <source>
        <dbReference type="Proteomes" id="UP000321820"/>
    </source>
</evidence>
<accession>A0A5B9EC00</accession>
<reference evidence="2 3" key="1">
    <citation type="submission" date="2019-08" db="EMBL/GenBank/DDBJ databases">
        <title>Complete genome sequence of Terriglobus albidus strain ORNL.</title>
        <authorList>
            <person name="Podar M."/>
        </authorList>
    </citation>
    <scope>NUCLEOTIDE SEQUENCE [LARGE SCALE GENOMIC DNA]</scope>
    <source>
        <strain evidence="2 3">ORNL</strain>
    </source>
</reference>
<gene>
    <name evidence="2" type="ORF">FTW19_07345</name>
</gene>
<organism evidence="2 3">
    <name type="scientific">Terriglobus albidus</name>
    <dbReference type="NCBI Taxonomy" id="1592106"/>
    <lineage>
        <taxon>Bacteria</taxon>
        <taxon>Pseudomonadati</taxon>
        <taxon>Acidobacteriota</taxon>
        <taxon>Terriglobia</taxon>
        <taxon>Terriglobales</taxon>
        <taxon>Acidobacteriaceae</taxon>
        <taxon>Terriglobus</taxon>
    </lineage>
</organism>
<feature type="chain" id="PRO_5022734825" evidence="1">
    <location>
        <begin position="24"/>
        <end position="388"/>
    </location>
</feature>
<proteinExistence type="predicted"/>
<evidence type="ECO:0000256" key="1">
    <source>
        <dbReference type="SAM" id="SignalP"/>
    </source>
</evidence>
<dbReference type="Pfam" id="PF04338">
    <property type="entry name" value="DUF481"/>
    <property type="match status" value="1"/>
</dbReference>
<protein>
    <submittedName>
        <fullName evidence="2">DUF481 domain-containing protein</fullName>
    </submittedName>
</protein>
<dbReference type="Proteomes" id="UP000321820">
    <property type="component" value="Chromosome"/>
</dbReference>
<feature type="signal peptide" evidence="1">
    <location>
        <begin position="1"/>
        <end position="23"/>
    </location>
</feature>
<dbReference type="InterPro" id="IPR007433">
    <property type="entry name" value="DUF481"/>
</dbReference>
<dbReference type="EMBL" id="CP042806">
    <property type="protein sequence ID" value="QEE27827.1"/>
    <property type="molecule type" value="Genomic_DNA"/>
</dbReference>
<keyword evidence="3" id="KW-1185">Reference proteome</keyword>
<dbReference type="RefSeq" id="WP_147647017.1">
    <property type="nucleotide sequence ID" value="NZ_CP042806.1"/>
</dbReference>
<sequence>MSLFKRVRGVVLFLILAPAIMPAEDKPAADKPNTEKSNPDVIVFKNGDQLTGTLVRGVGDSIIFKSDIVGEVTIPLSKIKELRSNGSFAVLKKDTPATRTNTQTGMVTVDDHTVTLMHPMGQVETVPVSNVAYIIDQSVYDRELEKKAGPLYGWAGTVTGGASFVQSTQHGGTFTAGVKLVRTIPSVPYLQTRNRTIFDLSEAYGKLTTPVIPQTTPPTPDSVVKTSIFHTDVERDQYVSKKFYYLGTLAFDHNFSSGLDLQQIYGAGVGWTPVLDAKQQLDVKGDIHYEKQQFEDSTSNLNLIGASIGEAYKRTLPRSMIFTQTLQFLPAFNEPKAYSANFSTGLAMPVFKKLGMSIAASDSFLNNPSPGFKKNTFQFITGVTYTLP</sequence>
<dbReference type="KEGG" id="talb:FTW19_07345"/>
<dbReference type="OrthoDB" id="116089at2"/>
<name>A0A5B9EC00_9BACT</name>
<evidence type="ECO:0000313" key="2">
    <source>
        <dbReference type="EMBL" id="QEE27827.1"/>
    </source>
</evidence>
<dbReference type="AlphaFoldDB" id="A0A5B9EC00"/>
<keyword evidence="1" id="KW-0732">Signal</keyword>